<comment type="subcellular location">
    <subcellularLocation>
        <location evidence="1">Cell membrane</location>
        <topology evidence="1">Multi-pass membrane protein</topology>
    </subcellularLocation>
</comment>
<reference evidence="8" key="1">
    <citation type="submission" date="2020-11" db="EMBL/GenBank/DDBJ databases">
        <title>Multidrug resistant novel bacterium Savagea serpentis sp. nov., isolated from the scats of a vine snake (Ahaetulla nasuta).</title>
        <authorList>
            <person name="Venkata Ramana V."/>
            <person name="Vikas Patil S."/>
            <person name="Yogita Lugani V."/>
        </authorList>
    </citation>
    <scope>NUCLEOTIDE SEQUENCE</scope>
    <source>
        <strain evidence="8">SN6</strain>
    </source>
</reference>
<dbReference type="InterPro" id="IPR004797">
    <property type="entry name" value="Competence_ComEC/Rec2"/>
</dbReference>
<feature type="transmembrane region" description="Helical" evidence="6">
    <location>
        <begin position="277"/>
        <end position="301"/>
    </location>
</feature>
<feature type="transmembrane region" description="Helical" evidence="6">
    <location>
        <begin position="224"/>
        <end position="257"/>
    </location>
</feature>
<dbReference type="InterPro" id="IPR035681">
    <property type="entry name" value="ComA-like_MBL"/>
</dbReference>
<dbReference type="EMBL" id="JADKPV010000001">
    <property type="protein sequence ID" value="MBF4500150.1"/>
    <property type="molecule type" value="Genomic_DNA"/>
</dbReference>
<comment type="caution">
    <text evidence="8">The sequence shown here is derived from an EMBL/GenBank/DDBJ whole genome shotgun (WGS) entry which is preliminary data.</text>
</comment>
<dbReference type="GO" id="GO:0005886">
    <property type="term" value="C:plasma membrane"/>
    <property type="evidence" value="ECO:0007669"/>
    <property type="project" value="UniProtKB-SubCell"/>
</dbReference>
<dbReference type="Gene3D" id="3.60.15.10">
    <property type="entry name" value="Ribonuclease Z/Hydroxyacylglutathione hydrolase-like"/>
    <property type="match status" value="1"/>
</dbReference>
<dbReference type="GO" id="GO:0030420">
    <property type="term" value="P:establishment of competence for transformation"/>
    <property type="evidence" value="ECO:0007669"/>
    <property type="project" value="InterPro"/>
</dbReference>
<dbReference type="RefSeq" id="WP_194561606.1">
    <property type="nucleotide sequence ID" value="NZ_JADKPV010000001.1"/>
</dbReference>
<evidence type="ECO:0000256" key="6">
    <source>
        <dbReference type="SAM" id="Phobius"/>
    </source>
</evidence>
<dbReference type="CDD" id="cd07731">
    <property type="entry name" value="ComA-like_MBL-fold"/>
    <property type="match status" value="1"/>
</dbReference>
<protein>
    <submittedName>
        <fullName evidence="8">DNA internalization-related competence protein ComEC/Rec2</fullName>
    </submittedName>
</protein>
<dbReference type="PANTHER" id="PTHR30619">
    <property type="entry name" value="DNA INTERNALIZATION/COMPETENCE PROTEIN COMEC/REC2"/>
    <property type="match status" value="1"/>
</dbReference>
<dbReference type="NCBIfam" id="TIGR00361">
    <property type="entry name" value="ComEC_Rec2"/>
    <property type="match status" value="1"/>
</dbReference>
<evidence type="ECO:0000256" key="1">
    <source>
        <dbReference type="ARBA" id="ARBA00004651"/>
    </source>
</evidence>
<feature type="transmembrane region" description="Helical" evidence="6">
    <location>
        <begin position="403"/>
        <end position="424"/>
    </location>
</feature>
<sequence>MYMLLKIPFRLLLVYSAIYIVSTMYFQTTIPSERLDSEQLLEVTGTNQIKIDGDRLRGFVQYEGEFIYVTYRISSEEEKMRLERFQWQDAALRLRLAPSELQRSSHPYAFQMAHYLKMNRANHYAEIIEFVHLEEQKTWRSTLESWREQLRKQIEHIFPQDLHWEAKALLIGDKSDFTTEINEQLQILGISHLLAISGLHVSLVMLLIRGTLLRLRMTHETTHYLLLVTLPLYAIIAGASPSVLRASLMAFFVLLFLKPGSKLSPIDALSYSAIALLFWKPTLFYFPGFQLSYGAALTIILSAQLLRRVKNPVVQLFLISLFTQLSLYPILLFHFYEFSVSSIVINILYVPIYSSFVLPSYLIILCTSYFLPLFSEWYVMIFVPIQRFLLQVTGMLAELPYQMWVGGAISVTVMGGITLSILYAFIALERKQWKRAIFIFVIPFILLESRPYWNEELVVTFIDVGQGDSILIELPHRQGVYLVDAGGVLRYEQKEAWKERQSLYEVGRQVVVPLLKAKQMTTLDTLFVTHADSDHMEGADEVMERVRTKLIVYPPGSEQKELMAELLNLADERKVAHQPITAPKQWQVGKTTFRLLWPHQDAIITDDNDRSLVLEIIHGEYTILLMGDLEEEMERQLAKNYERRPGTYVLKAGHHGSRTSTTEEWVQATRPDEAVISAGRHNRYGHPHEEVIERLKSHQVNIRSTAEEGTIEYRFK</sequence>
<dbReference type="PANTHER" id="PTHR30619:SF1">
    <property type="entry name" value="RECOMBINATION PROTEIN 2"/>
    <property type="match status" value="1"/>
</dbReference>
<feature type="transmembrane region" description="Helical" evidence="6">
    <location>
        <begin position="187"/>
        <end position="212"/>
    </location>
</feature>
<name>A0A8J7GI30_9BACL</name>
<feature type="transmembrane region" description="Helical" evidence="6">
    <location>
        <begin position="377"/>
        <end position="397"/>
    </location>
</feature>
<dbReference type="Pfam" id="PF03772">
    <property type="entry name" value="Competence"/>
    <property type="match status" value="1"/>
</dbReference>
<dbReference type="Pfam" id="PF00753">
    <property type="entry name" value="Lactamase_B"/>
    <property type="match status" value="1"/>
</dbReference>
<proteinExistence type="predicted"/>
<evidence type="ECO:0000256" key="3">
    <source>
        <dbReference type="ARBA" id="ARBA00022692"/>
    </source>
</evidence>
<evidence type="ECO:0000259" key="7">
    <source>
        <dbReference type="SMART" id="SM00849"/>
    </source>
</evidence>
<keyword evidence="2" id="KW-1003">Cell membrane</keyword>
<evidence type="ECO:0000313" key="9">
    <source>
        <dbReference type="Proteomes" id="UP000622653"/>
    </source>
</evidence>
<feature type="transmembrane region" description="Helical" evidence="6">
    <location>
        <begin position="348"/>
        <end position="370"/>
    </location>
</feature>
<accession>A0A8J7GI30</accession>
<dbReference type="InterPro" id="IPR001279">
    <property type="entry name" value="Metallo-B-lactamas"/>
</dbReference>
<dbReference type="InterPro" id="IPR052159">
    <property type="entry name" value="Competence_DNA_uptake"/>
</dbReference>
<feature type="domain" description="Metallo-beta-lactamase" evidence="7">
    <location>
        <begin position="466"/>
        <end position="680"/>
    </location>
</feature>
<dbReference type="InterPro" id="IPR004477">
    <property type="entry name" value="ComEC_N"/>
</dbReference>
<dbReference type="InterPro" id="IPR036866">
    <property type="entry name" value="RibonucZ/Hydroxyglut_hydro"/>
</dbReference>
<keyword evidence="5 6" id="KW-0472">Membrane</keyword>
<dbReference type="SUPFAM" id="SSF56281">
    <property type="entry name" value="Metallo-hydrolase/oxidoreductase"/>
    <property type="match status" value="1"/>
</dbReference>
<dbReference type="SMART" id="SM00849">
    <property type="entry name" value="Lactamase_B"/>
    <property type="match status" value="1"/>
</dbReference>
<dbReference type="NCBIfam" id="TIGR00360">
    <property type="entry name" value="ComEC_N-term"/>
    <property type="match status" value="1"/>
</dbReference>
<feature type="transmembrane region" description="Helical" evidence="6">
    <location>
        <begin position="7"/>
        <end position="26"/>
    </location>
</feature>
<evidence type="ECO:0000256" key="4">
    <source>
        <dbReference type="ARBA" id="ARBA00022989"/>
    </source>
</evidence>
<evidence type="ECO:0000313" key="8">
    <source>
        <dbReference type="EMBL" id="MBF4500150.1"/>
    </source>
</evidence>
<keyword evidence="3 6" id="KW-0812">Transmembrane</keyword>
<keyword evidence="4 6" id="KW-1133">Transmembrane helix</keyword>
<gene>
    <name evidence="8" type="ORF">IRY55_02145</name>
</gene>
<evidence type="ECO:0000256" key="5">
    <source>
        <dbReference type="ARBA" id="ARBA00023136"/>
    </source>
</evidence>
<organism evidence="8 9">
    <name type="scientific">Savagea serpentis</name>
    <dbReference type="NCBI Taxonomy" id="2785297"/>
    <lineage>
        <taxon>Bacteria</taxon>
        <taxon>Bacillati</taxon>
        <taxon>Bacillota</taxon>
        <taxon>Bacilli</taxon>
        <taxon>Bacillales</taxon>
        <taxon>Caryophanaceae</taxon>
        <taxon>Savagea</taxon>
    </lineage>
</organism>
<keyword evidence="9" id="KW-1185">Reference proteome</keyword>
<evidence type="ECO:0000256" key="2">
    <source>
        <dbReference type="ARBA" id="ARBA00022475"/>
    </source>
</evidence>
<dbReference type="AlphaFoldDB" id="A0A8J7GI30"/>
<feature type="transmembrane region" description="Helical" evidence="6">
    <location>
        <begin position="313"/>
        <end position="336"/>
    </location>
</feature>
<dbReference type="Proteomes" id="UP000622653">
    <property type="component" value="Unassembled WGS sequence"/>
</dbReference>